<evidence type="ECO:0000313" key="2">
    <source>
        <dbReference type="EMBL" id="EIJ36257.1"/>
    </source>
</evidence>
<organism evidence="2 3">
    <name type="scientific">Thiothrix nivea (strain ATCC 35100 / DSM 5205 / JP2)</name>
    <dbReference type="NCBI Taxonomy" id="870187"/>
    <lineage>
        <taxon>Bacteria</taxon>
        <taxon>Pseudomonadati</taxon>
        <taxon>Pseudomonadota</taxon>
        <taxon>Gammaproteobacteria</taxon>
        <taxon>Thiotrichales</taxon>
        <taxon>Thiotrichaceae</taxon>
        <taxon>Thiothrix</taxon>
    </lineage>
</organism>
<feature type="transmembrane region" description="Helical" evidence="1">
    <location>
        <begin position="43"/>
        <end position="61"/>
    </location>
</feature>
<reference evidence="3" key="1">
    <citation type="journal article" date="2011" name="Stand. Genomic Sci.">
        <title>Genome sequence of the filamentous, gliding Thiothrix nivea neotype strain (JP2(T)).</title>
        <authorList>
            <person name="Lapidus A."/>
            <person name="Nolan M."/>
            <person name="Lucas S."/>
            <person name="Glavina Del Rio T."/>
            <person name="Tice H."/>
            <person name="Cheng J.F."/>
            <person name="Tapia R."/>
            <person name="Han C."/>
            <person name="Goodwin L."/>
            <person name="Pitluck S."/>
            <person name="Liolios K."/>
            <person name="Pagani I."/>
            <person name="Ivanova N."/>
            <person name="Huntemann M."/>
            <person name="Mavromatis K."/>
            <person name="Mikhailova N."/>
            <person name="Pati A."/>
            <person name="Chen A."/>
            <person name="Palaniappan K."/>
            <person name="Land M."/>
            <person name="Brambilla E.M."/>
            <person name="Rohde M."/>
            <person name="Abt B."/>
            <person name="Verbarg S."/>
            <person name="Goker M."/>
            <person name="Bristow J."/>
            <person name="Eisen J.A."/>
            <person name="Markowitz V."/>
            <person name="Hugenholtz P."/>
            <person name="Kyrpides N.C."/>
            <person name="Klenk H.P."/>
            <person name="Woyke T."/>
        </authorList>
    </citation>
    <scope>NUCLEOTIDE SEQUENCE [LARGE SCALE GENOMIC DNA]</scope>
    <source>
        <strain evidence="3">ATCC 35100 / DSM 5205 / JP2</strain>
    </source>
</reference>
<evidence type="ECO:0000256" key="1">
    <source>
        <dbReference type="SAM" id="Phobius"/>
    </source>
</evidence>
<keyword evidence="1" id="KW-0472">Membrane</keyword>
<name>A0A656HIH6_THINJ</name>
<evidence type="ECO:0000313" key="3">
    <source>
        <dbReference type="Proteomes" id="UP000005317"/>
    </source>
</evidence>
<gene>
    <name evidence="2" type="ORF">Thini_3755</name>
</gene>
<keyword evidence="1" id="KW-0812">Transmembrane</keyword>
<dbReference type="EMBL" id="JH651384">
    <property type="protein sequence ID" value="EIJ36257.1"/>
    <property type="molecule type" value="Genomic_DNA"/>
</dbReference>
<accession>A0A656HIH6</accession>
<sequence length="64" mass="7173">MAFLASIGVLLVLFGLTVLVIGSVRHFFPFVEDYIPQEFKKPLSIQFSAYYLLAGLLLILIQPT</sequence>
<dbReference type="Proteomes" id="UP000005317">
    <property type="component" value="Unassembled WGS sequence"/>
</dbReference>
<proteinExistence type="predicted"/>
<protein>
    <submittedName>
        <fullName evidence="2">Uncharacterized protein</fullName>
    </submittedName>
</protein>
<dbReference type="RefSeq" id="WP_002710134.1">
    <property type="nucleotide sequence ID" value="NZ_JH651384.1"/>
</dbReference>
<dbReference type="AlphaFoldDB" id="A0A656HIH6"/>
<keyword evidence="1" id="KW-1133">Transmembrane helix</keyword>
<keyword evidence="3" id="KW-1185">Reference proteome</keyword>